<evidence type="ECO:0000313" key="2">
    <source>
        <dbReference type="Proteomes" id="UP000828390"/>
    </source>
</evidence>
<gene>
    <name evidence="1" type="ORF">DPMN_077552</name>
</gene>
<organism evidence="1 2">
    <name type="scientific">Dreissena polymorpha</name>
    <name type="common">Zebra mussel</name>
    <name type="synonym">Mytilus polymorpha</name>
    <dbReference type="NCBI Taxonomy" id="45954"/>
    <lineage>
        <taxon>Eukaryota</taxon>
        <taxon>Metazoa</taxon>
        <taxon>Spiralia</taxon>
        <taxon>Lophotrochozoa</taxon>
        <taxon>Mollusca</taxon>
        <taxon>Bivalvia</taxon>
        <taxon>Autobranchia</taxon>
        <taxon>Heteroconchia</taxon>
        <taxon>Euheterodonta</taxon>
        <taxon>Imparidentia</taxon>
        <taxon>Neoheterodontei</taxon>
        <taxon>Myida</taxon>
        <taxon>Dreissenoidea</taxon>
        <taxon>Dreissenidae</taxon>
        <taxon>Dreissena</taxon>
    </lineage>
</organism>
<reference evidence="1" key="1">
    <citation type="journal article" date="2019" name="bioRxiv">
        <title>The Genome of the Zebra Mussel, Dreissena polymorpha: A Resource for Invasive Species Research.</title>
        <authorList>
            <person name="McCartney M.A."/>
            <person name="Auch B."/>
            <person name="Kono T."/>
            <person name="Mallez S."/>
            <person name="Zhang Y."/>
            <person name="Obille A."/>
            <person name="Becker A."/>
            <person name="Abrahante J.E."/>
            <person name="Garbe J."/>
            <person name="Badalamenti J.P."/>
            <person name="Herman A."/>
            <person name="Mangelson H."/>
            <person name="Liachko I."/>
            <person name="Sullivan S."/>
            <person name="Sone E.D."/>
            <person name="Koren S."/>
            <person name="Silverstein K.A.T."/>
            <person name="Beckman K.B."/>
            <person name="Gohl D.M."/>
        </authorList>
    </citation>
    <scope>NUCLEOTIDE SEQUENCE</scope>
    <source>
        <strain evidence="1">Duluth1</strain>
        <tissue evidence="1">Whole animal</tissue>
    </source>
</reference>
<reference evidence="1" key="2">
    <citation type="submission" date="2020-11" db="EMBL/GenBank/DDBJ databases">
        <authorList>
            <person name="McCartney M.A."/>
            <person name="Auch B."/>
            <person name="Kono T."/>
            <person name="Mallez S."/>
            <person name="Becker A."/>
            <person name="Gohl D.M."/>
            <person name="Silverstein K.A.T."/>
            <person name="Koren S."/>
            <person name="Bechman K.B."/>
            <person name="Herman A."/>
            <person name="Abrahante J.E."/>
            <person name="Garbe J."/>
        </authorList>
    </citation>
    <scope>NUCLEOTIDE SEQUENCE</scope>
    <source>
        <strain evidence="1">Duluth1</strain>
        <tissue evidence="1">Whole animal</tissue>
    </source>
</reference>
<proteinExistence type="predicted"/>
<sequence length="109" mass="12274">MGKNKTVYCSACEKPVMRLIAAAAIVPPLTTHWEAAICERRPILRNRCASSLVRMTGRRPASLERPCIAGRTRQGSSYRRLGRRFRLCVLEPISSSPVRSAEGWHMAFF</sequence>
<evidence type="ECO:0000313" key="1">
    <source>
        <dbReference type="EMBL" id="KAH3702528.1"/>
    </source>
</evidence>
<name>A0A9D4BPF8_DREPO</name>
<comment type="caution">
    <text evidence="1">The sequence shown here is derived from an EMBL/GenBank/DDBJ whole genome shotgun (WGS) entry which is preliminary data.</text>
</comment>
<dbReference type="AlphaFoldDB" id="A0A9D4BPF8"/>
<dbReference type="EMBL" id="JAIWYP010000015">
    <property type="protein sequence ID" value="KAH3702528.1"/>
    <property type="molecule type" value="Genomic_DNA"/>
</dbReference>
<protein>
    <submittedName>
        <fullName evidence="1">Uncharacterized protein</fullName>
    </submittedName>
</protein>
<accession>A0A9D4BPF8</accession>
<keyword evidence="2" id="KW-1185">Reference proteome</keyword>
<dbReference type="Proteomes" id="UP000828390">
    <property type="component" value="Unassembled WGS sequence"/>
</dbReference>